<dbReference type="OrthoDB" id="3831145at2"/>
<comment type="caution">
    <text evidence="3">The sequence shown here is derived from an EMBL/GenBank/DDBJ whole genome shotgun (WGS) entry which is preliminary data.</text>
</comment>
<dbReference type="STRING" id="909613.UO65_1114"/>
<keyword evidence="4" id="KW-1185">Reference proteome</keyword>
<dbReference type="AlphaFoldDB" id="W7J2X8"/>
<feature type="transmembrane region" description="Helical" evidence="2">
    <location>
        <begin position="117"/>
        <end position="136"/>
    </location>
</feature>
<dbReference type="Proteomes" id="UP000019277">
    <property type="component" value="Unassembled WGS sequence"/>
</dbReference>
<protein>
    <submittedName>
        <fullName evidence="3">Uncharacterized protein</fullName>
    </submittedName>
</protein>
<dbReference type="EMBL" id="AYXG01000043">
    <property type="protein sequence ID" value="EWC63437.1"/>
    <property type="molecule type" value="Genomic_DNA"/>
</dbReference>
<feature type="transmembrane region" description="Helical" evidence="2">
    <location>
        <begin position="36"/>
        <end position="56"/>
    </location>
</feature>
<evidence type="ECO:0000256" key="2">
    <source>
        <dbReference type="SAM" id="Phobius"/>
    </source>
</evidence>
<feature type="region of interest" description="Disordered" evidence="1">
    <location>
        <begin position="1"/>
        <end position="26"/>
    </location>
</feature>
<name>W7J2X8_9PSEU</name>
<reference evidence="3 4" key="1">
    <citation type="journal article" date="2014" name="Genome Announc.">
        <title>Draft Genome Sequence of the Antitrypanosomally Active Sponge-Associated Bacterium Actinokineospora sp. Strain EG49.</title>
        <authorList>
            <person name="Harjes J."/>
            <person name="Ryu T."/>
            <person name="Abdelmohsen U.R."/>
            <person name="Moitinho-Silva L."/>
            <person name="Horn H."/>
            <person name="Ravasi T."/>
            <person name="Hentschel U."/>
        </authorList>
    </citation>
    <scope>NUCLEOTIDE SEQUENCE [LARGE SCALE GENOMIC DNA]</scope>
    <source>
        <strain evidence="3 4">EG49</strain>
    </source>
</reference>
<sequence length="174" mass="18744">MTRPTPPPYQAPPQYTPMPPVSAPPPNPRPRIVDHAVWLTLAGMVVNVVGTLYQLIFDRAWVDRTVRELTKDTNPTFAAVDAKVVVIAGVCGVLLTIGLYVLLALMARRGRNWARIALAALAALGAAGFLAGVSTVGPAPDLMWNLADAAFRVAAVVYLFQPEATRFFQPGRRG</sequence>
<evidence type="ECO:0000313" key="3">
    <source>
        <dbReference type="EMBL" id="EWC63437.1"/>
    </source>
</evidence>
<organism evidence="3 4">
    <name type="scientific">Actinokineospora spheciospongiae</name>
    <dbReference type="NCBI Taxonomy" id="909613"/>
    <lineage>
        <taxon>Bacteria</taxon>
        <taxon>Bacillati</taxon>
        <taxon>Actinomycetota</taxon>
        <taxon>Actinomycetes</taxon>
        <taxon>Pseudonocardiales</taxon>
        <taxon>Pseudonocardiaceae</taxon>
        <taxon>Actinokineospora</taxon>
    </lineage>
</organism>
<proteinExistence type="predicted"/>
<evidence type="ECO:0000256" key="1">
    <source>
        <dbReference type="SAM" id="MobiDB-lite"/>
    </source>
</evidence>
<keyword evidence="2" id="KW-0472">Membrane</keyword>
<dbReference type="RefSeq" id="WP_035279366.1">
    <property type="nucleotide sequence ID" value="NZ_AYXG01000043.1"/>
</dbReference>
<keyword evidence="2" id="KW-1133">Transmembrane helix</keyword>
<accession>W7J2X8</accession>
<evidence type="ECO:0000313" key="4">
    <source>
        <dbReference type="Proteomes" id="UP000019277"/>
    </source>
</evidence>
<gene>
    <name evidence="3" type="ORF">UO65_1114</name>
</gene>
<keyword evidence="2" id="KW-0812">Transmembrane</keyword>
<feature type="transmembrane region" description="Helical" evidence="2">
    <location>
        <begin position="84"/>
        <end position="105"/>
    </location>
</feature>